<evidence type="ECO:0000256" key="1">
    <source>
        <dbReference type="SAM" id="MobiDB-lite"/>
    </source>
</evidence>
<evidence type="ECO:0000313" key="3">
    <source>
        <dbReference type="RefSeq" id="XP_013387791.1"/>
    </source>
</evidence>
<name>A0A1S3HQH4_LINAN</name>
<dbReference type="GO" id="GO:0005760">
    <property type="term" value="C:gamma DNA polymerase complex"/>
    <property type="evidence" value="ECO:0007669"/>
    <property type="project" value="InterPro"/>
</dbReference>
<organism evidence="2 3">
    <name type="scientific">Lingula anatina</name>
    <name type="common">Brachiopod</name>
    <name type="synonym">Lingula unguis</name>
    <dbReference type="NCBI Taxonomy" id="7574"/>
    <lineage>
        <taxon>Eukaryota</taxon>
        <taxon>Metazoa</taxon>
        <taxon>Spiralia</taxon>
        <taxon>Lophotrochozoa</taxon>
        <taxon>Brachiopoda</taxon>
        <taxon>Linguliformea</taxon>
        <taxon>Lingulata</taxon>
        <taxon>Lingulida</taxon>
        <taxon>Linguloidea</taxon>
        <taxon>Lingulidae</taxon>
        <taxon>Lingula</taxon>
    </lineage>
</organism>
<dbReference type="GeneID" id="106156896"/>
<dbReference type="PANTHER" id="PTHR10267:SF0">
    <property type="entry name" value="DNA POLYMERASE SUBUNIT GAMMA-1"/>
    <property type="match status" value="1"/>
</dbReference>
<dbReference type="PANTHER" id="PTHR10267">
    <property type="entry name" value="DNA POLYMERASE SUBUNIT GAMMA-1"/>
    <property type="match status" value="1"/>
</dbReference>
<dbReference type="RefSeq" id="XP_013387791.1">
    <property type="nucleotide sequence ID" value="XM_013532337.1"/>
</dbReference>
<protein>
    <submittedName>
        <fullName evidence="3">DNA polymerase subunit gamma-1-like</fullName>
    </submittedName>
</protein>
<feature type="region of interest" description="Disordered" evidence="1">
    <location>
        <begin position="47"/>
        <end position="68"/>
    </location>
</feature>
<dbReference type="GO" id="GO:0006264">
    <property type="term" value="P:mitochondrial DNA replication"/>
    <property type="evidence" value="ECO:0007669"/>
    <property type="project" value="TreeGrafter"/>
</dbReference>
<dbReference type="GO" id="GO:0003677">
    <property type="term" value="F:DNA binding"/>
    <property type="evidence" value="ECO:0007669"/>
    <property type="project" value="InterPro"/>
</dbReference>
<dbReference type="GO" id="GO:0008408">
    <property type="term" value="F:3'-5' exonuclease activity"/>
    <property type="evidence" value="ECO:0007669"/>
    <property type="project" value="TreeGrafter"/>
</dbReference>
<evidence type="ECO:0000313" key="2">
    <source>
        <dbReference type="Proteomes" id="UP000085678"/>
    </source>
</evidence>
<dbReference type="AlphaFoldDB" id="A0A1S3HQH4"/>
<dbReference type="InParanoid" id="A0A1S3HQH4"/>
<feature type="compositionally biased region" description="Basic residues" evidence="1">
    <location>
        <begin position="47"/>
        <end position="56"/>
    </location>
</feature>
<dbReference type="InterPro" id="IPR002297">
    <property type="entry name" value="DNA-dir_DNA_pol_A_mt"/>
</dbReference>
<gene>
    <name evidence="3" type="primary">LOC106156896</name>
</gene>
<proteinExistence type="predicted"/>
<dbReference type="STRING" id="7574.A0A1S3HQH4"/>
<reference evidence="3" key="1">
    <citation type="submission" date="2025-08" db="UniProtKB">
        <authorList>
            <consortium name="RefSeq"/>
        </authorList>
    </citation>
    <scope>IDENTIFICATION</scope>
    <source>
        <tissue evidence="3">Gonads</tissue>
    </source>
</reference>
<sequence>MFPPPEGSFKEFELKEDEREKLWAEVERRDLSGEDNQALFQEMAALKKKTKKPKKKANPDNGPWWHKGIGPIEEVNIPGCWFFKIPHKNGPDEKVGNILSRTFYSKVENGVLGTAMGLHADVVLKMVPVISYWEGSRDRIINQMAVWLDKDKLPPAVTR</sequence>
<dbReference type="GO" id="GO:0003887">
    <property type="term" value="F:DNA-directed DNA polymerase activity"/>
    <property type="evidence" value="ECO:0007669"/>
    <property type="project" value="TreeGrafter"/>
</dbReference>
<keyword evidence="2" id="KW-1185">Reference proteome</keyword>
<accession>A0A1S3HQH4</accession>
<dbReference type="KEGG" id="lak:106156896"/>
<dbReference type="Proteomes" id="UP000085678">
    <property type="component" value="Unplaced"/>
</dbReference>